<gene>
    <name evidence="2" type="primary">LOC122134752</name>
</gene>
<dbReference type="AlphaFoldDB" id="A0A9Q9VLU3"/>
<reference evidence="2" key="1">
    <citation type="submission" date="2025-08" db="UniProtKB">
        <authorList>
            <consortium name="RefSeq"/>
        </authorList>
    </citation>
    <scope>IDENTIFICATION</scope>
    <source>
        <tissue evidence="2">Muscle</tissue>
    </source>
</reference>
<protein>
    <submittedName>
        <fullName evidence="2">Uncharacterized protein LOC122134752</fullName>
    </submittedName>
</protein>
<name>A0A9Q9VLU3_CYPCA</name>
<feature type="region of interest" description="Disordered" evidence="1">
    <location>
        <begin position="1"/>
        <end position="27"/>
    </location>
</feature>
<organism evidence="2">
    <name type="scientific">Cyprinus carpio</name>
    <name type="common">Common carp</name>
    <dbReference type="NCBI Taxonomy" id="7962"/>
    <lineage>
        <taxon>Eukaryota</taxon>
        <taxon>Metazoa</taxon>
        <taxon>Chordata</taxon>
        <taxon>Craniata</taxon>
        <taxon>Vertebrata</taxon>
        <taxon>Euteleostomi</taxon>
        <taxon>Actinopterygii</taxon>
        <taxon>Neopterygii</taxon>
        <taxon>Teleostei</taxon>
        <taxon>Ostariophysi</taxon>
        <taxon>Cypriniformes</taxon>
        <taxon>Cyprinidae</taxon>
        <taxon>Cyprininae</taxon>
        <taxon>Cyprinus</taxon>
    </lineage>
</organism>
<proteinExistence type="predicted"/>
<dbReference type="Proteomes" id="UP001155660">
    <property type="component" value="Chromosome A21"/>
</dbReference>
<accession>A0A9Q9VLU3</accession>
<sequence>MVSSKPHTGDGQCFPHSSTSPQHGHCCRASPQARVYTQNACHVQVTSQDGCHVPARISTQDGRHARASTHHVSHAKVFSHNGRHARVSGRHGCHARDPSNHELCLETTRLAMSVLRLASSSADPPLMSVRQLAFQSLVPLSTVLPVMVVAIWCLGCILSARSSPVICSLRQVQPCNLFPPPSPTLESVPEPGPALESPPVPLSWAGVPFPVPMTLSPTLSEVVDCTAEPLKVAASASAPPEVAASAAKPPEAVASECELSACPVLATEAVDNLFFSSSPA</sequence>
<dbReference type="OrthoDB" id="8986306at2759"/>
<dbReference type="RefSeq" id="XP_042567375.1">
    <property type="nucleotide sequence ID" value="XM_042711441.1"/>
</dbReference>
<evidence type="ECO:0000256" key="1">
    <source>
        <dbReference type="SAM" id="MobiDB-lite"/>
    </source>
</evidence>
<evidence type="ECO:0000313" key="2">
    <source>
        <dbReference type="RefSeq" id="XP_042567375.1"/>
    </source>
</evidence>
<dbReference type="KEGG" id="ccar:122134752"/>
<dbReference type="GeneID" id="122134752"/>